<name>A0A1N6XK15_9RHOO</name>
<evidence type="ECO:0000313" key="1">
    <source>
        <dbReference type="EMBL" id="SIR02620.1"/>
    </source>
</evidence>
<accession>A0A1N6XK15</accession>
<dbReference type="AlphaFoldDB" id="A0A1N6XK15"/>
<keyword evidence="2" id="KW-1185">Reference proteome</keyword>
<dbReference type="STRING" id="34027.SAMN05421829_10913"/>
<reference evidence="2" key="1">
    <citation type="submission" date="2017-01" db="EMBL/GenBank/DDBJ databases">
        <authorList>
            <person name="Varghese N."/>
            <person name="Submissions S."/>
        </authorList>
    </citation>
    <scope>NUCLEOTIDE SEQUENCE [LARGE SCALE GENOMIC DNA]</scope>
    <source>
        <strain evidence="2">ATCC 51758</strain>
    </source>
</reference>
<protein>
    <submittedName>
        <fullName evidence="1">Uncharacterized protein</fullName>
    </submittedName>
</protein>
<proteinExistence type="predicted"/>
<dbReference type="EMBL" id="FTMD01000009">
    <property type="protein sequence ID" value="SIR02620.1"/>
    <property type="molecule type" value="Genomic_DNA"/>
</dbReference>
<dbReference type="Proteomes" id="UP000186819">
    <property type="component" value="Unassembled WGS sequence"/>
</dbReference>
<sequence>MTAAENPDKLHTAAPNPADPLITAAIAGATF</sequence>
<evidence type="ECO:0000313" key="2">
    <source>
        <dbReference type="Proteomes" id="UP000186819"/>
    </source>
</evidence>
<gene>
    <name evidence="1" type="ORF">SAMN05421829_10913</name>
</gene>
<organism evidence="1 2">
    <name type="scientific">Aromatoleum tolulyticum</name>
    <dbReference type="NCBI Taxonomy" id="34027"/>
    <lineage>
        <taxon>Bacteria</taxon>
        <taxon>Pseudomonadati</taxon>
        <taxon>Pseudomonadota</taxon>
        <taxon>Betaproteobacteria</taxon>
        <taxon>Rhodocyclales</taxon>
        <taxon>Rhodocyclaceae</taxon>
        <taxon>Aromatoleum</taxon>
    </lineage>
</organism>